<evidence type="ECO:0000313" key="4">
    <source>
        <dbReference type="Proteomes" id="UP001642409"/>
    </source>
</evidence>
<dbReference type="EMBL" id="CAXDID020000155">
    <property type="protein sequence ID" value="CAL6042993.1"/>
    <property type="molecule type" value="Genomic_DNA"/>
</dbReference>
<proteinExistence type="predicted"/>
<dbReference type="EMBL" id="CATOUU010000782">
    <property type="protein sequence ID" value="CAI9947858.1"/>
    <property type="molecule type" value="Genomic_DNA"/>
</dbReference>
<evidence type="ECO:0000256" key="1">
    <source>
        <dbReference type="SAM" id="MobiDB-lite"/>
    </source>
</evidence>
<gene>
    <name evidence="2" type="ORF">HINF_LOCUS35503</name>
    <name evidence="3" type="ORF">HINF_LOCUS39860</name>
</gene>
<organism evidence="2">
    <name type="scientific">Hexamita inflata</name>
    <dbReference type="NCBI Taxonomy" id="28002"/>
    <lineage>
        <taxon>Eukaryota</taxon>
        <taxon>Metamonada</taxon>
        <taxon>Diplomonadida</taxon>
        <taxon>Hexamitidae</taxon>
        <taxon>Hexamitinae</taxon>
        <taxon>Hexamita</taxon>
    </lineage>
</organism>
<evidence type="ECO:0000313" key="3">
    <source>
        <dbReference type="EMBL" id="CAL6042993.1"/>
    </source>
</evidence>
<feature type="region of interest" description="Disordered" evidence="1">
    <location>
        <begin position="167"/>
        <end position="193"/>
    </location>
</feature>
<protein>
    <submittedName>
        <fullName evidence="3">Hypothetical_protein</fullName>
    </submittedName>
</protein>
<reference evidence="2" key="1">
    <citation type="submission" date="2023-06" db="EMBL/GenBank/DDBJ databases">
        <authorList>
            <person name="Kurt Z."/>
        </authorList>
    </citation>
    <scope>NUCLEOTIDE SEQUENCE</scope>
</reference>
<comment type="caution">
    <text evidence="2">The sequence shown here is derived from an EMBL/GenBank/DDBJ whole genome shotgun (WGS) entry which is preliminary data.</text>
</comment>
<dbReference type="Proteomes" id="UP001642409">
    <property type="component" value="Unassembled WGS sequence"/>
</dbReference>
<dbReference type="AlphaFoldDB" id="A0AA86PYV5"/>
<keyword evidence="4" id="KW-1185">Reference proteome</keyword>
<name>A0AA86PYV5_9EUKA</name>
<evidence type="ECO:0000313" key="2">
    <source>
        <dbReference type="EMBL" id="CAI9947858.1"/>
    </source>
</evidence>
<reference evidence="3 4" key="2">
    <citation type="submission" date="2024-07" db="EMBL/GenBank/DDBJ databases">
        <authorList>
            <person name="Akdeniz Z."/>
        </authorList>
    </citation>
    <scope>NUCLEOTIDE SEQUENCE [LARGE SCALE GENOMIC DNA]</scope>
</reference>
<accession>A0AA86PYV5</accession>
<feature type="compositionally biased region" description="Polar residues" evidence="1">
    <location>
        <begin position="170"/>
        <end position="189"/>
    </location>
</feature>
<sequence length="204" mass="23575">MRSSISLLDTRLAAYRSCGQLEKASDIHETQKKLFKILYKRANNVSQIPSKGAVNVTPIMNGAKITDNKEIDERKNRMLVHGQIGEDEDFMDWKFSKDQYSNLPVLKDDLSNMNLIDKNEQLETMNWYSKQYAKRYADSMRKRMGSQLGRTWGLNGLDTMRVESRESIARSHSQVKNNSKVTRSKSNQSGKEEIEAMFLTEIRK</sequence>